<dbReference type="AlphaFoldDB" id="S7VHH6"/>
<evidence type="ECO:0000313" key="2">
    <source>
        <dbReference type="EMBL" id="EPR69655.1"/>
    </source>
</evidence>
<sequence>MKTGILLKKHHVFVIIPPGAVVTGTLPLVNVKLRQKLF</sequence>
<name>S7VHH6_9BACT</name>
<gene>
    <name evidence="2" type="ORF">ADICYQ_1440</name>
</gene>
<keyword evidence="1" id="KW-1133">Transmembrane helix</keyword>
<accession>S7VHH6</accession>
<dbReference type="STRING" id="641524.ADICYQ_1440"/>
<feature type="transmembrane region" description="Helical" evidence="1">
    <location>
        <begin position="12"/>
        <end position="29"/>
    </location>
</feature>
<evidence type="ECO:0000313" key="3">
    <source>
        <dbReference type="Proteomes" id="UP000014974"/>
    </source>
</evidence>
<keyword evidence="1" id="KW-0472">Membrane</keyword>
<organism evidence="2 3">
    <name type="scientific">Cyclobacterium qasimii M12-11B</name>
    <dbReference type="NCBI Taxonomy" id="641524"/>
    <lineage>
        <taxon>Bacteria</taxon>
        <taxon>Pseudomonadati</taxon>
        <taxon>Bacteroidota</taxon>
        <taxon>Cytophagia</taxon>
        <taxon>Cytophagales</taxon>
        <taxon>Cyclobacteriaceae</taxon>
        <taxon>Cyclobacterium</taxon>
    </lineage>
</organism>
<dbReference type="Proteomes" id="UP000014974">
    <property type="component" value="Unassembled WGS sequence"/>
</dbReference>
<keyword evidence="1" id="KW-0812">Transmembrane</keyword>
<evidence type="ECO:0000256" key="1">
    <source>
        <dbReference type="SAM" id="Phobius"/>
    </source>
</evidence>
<reference evidence="2 3" key="1">
    <citation type="journal article" date="2013" name="Genome Announc.">
        <title>Draft Genome Sequence of Cyclobacterium qasimii Strain M12-11BT, Isolated from Arctic Marine Sediment.</title>
        <authorList>
            <person name="Shivaji S."/>
            <person name="Ara S."/>
            <person name="Singh A."/>
            <person name="Kumar Pinnaka A."/>
        </authorList>
    </citation>
    <scope>NUCLEOTIDE SEQUENCE [LARGE SCALE GENOMIC DNA]</scope>
    <source>
        <strain evidence="2 3">M12-11B</strain>
    </source>
</reference>
<proteinExistence type="predicted"/>
<protein>
    <submittedName>
        <fullName evidence="2">Uncharacterized protein</fullName>
    </submittedName>
</protein>
<dbReference type="EMBL" id="ATNM01000064">
    <property type="protein sequence ID" value="EPR69655.1"/>
    <property type="molecule type" value="Genomic_DNA"/>
</dbReference>
<comment type="caution">
    <text evidence="2">The sequence shown here is derived from an EMBL/GenBank/DDBJ whole genome shotgun (WGS) entry which is preliminary data.</text>
</comment>